<gene>
    <name evidence="2" type="ORF">HNQ47_001373</name>
</gene>
<dbReference type="Proteomes" id="UP000539953">
    <property type="component" value="Unassembled WGS sequence"/>
</dbReference>
<comment type="caution">
    <text evidence="2">The sequence shown here is derived from an EMBL/GenBank/DDBJ whole genome shotgun (WGS) entry which is preliminary data.</text>
</comment>
<sequence length="128" mass="13517">MYKILEKTPLNPTVTKMVIDAPFVAKRAKAGQFIILRVNENGERIPLTIEDSDPEKGTVSIVYQIVGGTTMKLNALNEGDSLHDFVGPLGKPSVIDSNKKVCVIGGGVGCAIAYPTAKAFAKAGADVT</sequence>
<dbReference type="SUPFAM" id="SSF63380">
    <property type="entry name" value="Riboflavin synthase domain-like"/>
    <property type="match status" value="1"/>
</dbReference>
<dbReference type="EMBL" id="JACHHK010000004">
    <property type="protein sequence ID" value="MBB5183352.1"/>
    <property type="molecule type" value="Genomic_DNA"/>
</dbReference>
<evidence type="ECO:0000313" key="3">
    <source>
        <dbReference type="Proteomes" id="UP000539953"/>
    </source>
</evidence>
<reference evidence="2 3" key="1">
    <citation type="submission" date="2020-08" db="EMBL/GenBank/DDBJ databases">
        <title>Genomic Encyclopedia of Type Strains, Phase IV (KMG-IV): sequencing the most valuable type-strain genomes for metagenomic binning, comparative biology and taxonomic classification.</title>
        <authorList>
            <person name="Goeker M."/>
        </authorList>
    </citation>
    <scope>NUCLEOTIDE SEQUENCE [LARGE SCALE GENOMIC DNA]</scope>
    <source>
        <strain evidence="2 3">DSM 25799</strain>
    </source>
</reference>
<dbReference type="InterPro" id="IPR017938">
    <property type="entry name" value="Riboflavin_synthase-like_b-brl"/>
</dbReference>
<feature type="non-terminal residue" evidence="2">
    <location>
        <position position="128"/>
    </location>
</feature>
<dbReference type="InterPro" id="IPR017927">
    <property type="entry name" value="FAD-bd_FR_type"/>
</dbReference>
<evidence type="ECO:0000259" key="1">
    <source>
        <dbReference type="PROSITE" id="PS51384"/>
    </source>
</evidence>
<dbReference type="PANTHER" id="PTHR43513:SF3">
    <property type="entry name" value="DIHYDROOROTATE DEHYDROGENASE B (NAD(+)), ELECTRON TRANSFER SUBUNIT-RELATED"/>
    <property type="match status" value="1"/>
</dbReference>
<accession>A0A7W8FXV0</accession>
<dbReference type="AlphaFoldDB" id="A0A7W8FXV0"/>
<name>A0A7W8FXV0_9FIRM</name>
<evidence type="ECO:0000313" key="2">
    <source>
        <dbReference type="EMBL" id="MBB5183352.1"/>
    </source>
</evidence>
<dbReference type="InterPro" id="IPR039261">
    <property type="entry name" value="FNR_nucleotide-bd"/>
</dbReference>
<dbReference type="Gene3D" id="3.40.50.80">
    <property type="entry name" value="Nucleotide-binding domain of ferredoxin-NADP reductase (FNR) module"/>
    <property type="match status" value="1"/>
</dbReference>
<dbReference type="PROSITE" id="PS51384">
    <property type="entry name" value="FAD_FR"/>
    <property type="match status" value="1"/>
</dbReference>
<dbReference type="PANTHER" id="PTHR43513">
    <property type="entry name" value="DIHYDROOROTATE DEHYDROGENASE B (NAD(+)), ELECTRON TRANSFER SUBUNIT"/>
    <property type="match status" value="1"/>
</dbReference>
<keyword evidence="3" id="KW-1185">Reference proteome</keyword>
<dbReference type="Gene3D" id="2.40.30.10">
    <property type="entry name" value="Translation factors"/>
    <property type="match status" value="1"/>
</dbReference>
<dbReference type="GO" id="GO:0016491">
    <property type="term" value="F:oxidoreductase activity"/>
    <property type="evidence" value="ECO:0007669"/>
    <property type="project" value="InterPro"/>
</dbReference>
<organism evidence="2 3">
    <name type="scientific">Catenisphaera adipataccumulans</name>
    <dbReference type="NCBI Taxonomy" id="700500"/>
    <lineage>
        <taxon>Bacteria</taxon>
        <taxon>Bacillati</taxon>
        <taxon>Bacillota</taxon>
        <taxon>Erysipelotrichia</taxon>
        <taxon>Erysipelotrichales</taxon>
        <taxon>Erysipelotrichaceae</taxon>
        <taxon>Catenisphaera</taxon>
    </lineage>
</organism>
<feature type="domain" description="FAD-binding FR-type" evidence="1">
    <location>
        <begin position="1"/>
        <end position="95"/>
    </location>
</feature>
<dbReference type="InterPro" id="IPR050353">
    <property type="entry name" value="PyrK_electron_transfer"/>
</dbReference>
<protein>
    <submittedName>
        <fullName evidence="2">NAD(P)H-flavin reductase</fullName>
    </submittedName>
</protein>
<proteinExistence type="predicted"/>